<keyword evidence="6" id="KW-0805">Transcription regulation</keyword>
<dbReference type="SMART" id="SM00355">
    <property type="entry name" value="ZnF_C2H2"/>
    <property type="match status" value="10"/>
</dbReference>
<evidence type="ECO:0000313" key="14">
    <source>
        <dbReference type="Proteomes" id="UP000265120"/>
    </source>
</evidence>
<dbReference type="PROSITE" id="PS50157">
    <property type="entry name" value="ZINC_FINGER_C2H2_2"/>
    <property type="match status" value="8"/>
</dbReference>
<dbReference type="RefSeq" id="XP_008321785.1">
    <property type="nucleotide sequence ID" value="XM_008323563.3"/>
</dbReference>
<dbReference type="PANTHER" id="PTHR24384">
    <property type="entry name" value="FINGER PUTATIVE TRANSCRIPTION FACTOR FAMILY-RELATED"/>
    <property type="match status" value="1"/>
</dbReference>
<dbReference type="OrthoDB" id="6359816at2759"/>
<comment type="subcellular location">
    <subcellularLocation>
        <location evidence="1">Nucleus</location>
    </subcellularLocation>
</comment>
<dbReference type="STRING" id="244447.ENSCSEP00000008607"/>
<dbReference type="GO" id="GO:0008270">
    <property type="term" value="F:zinc ion binding"/>
    <property type="evidence" value="ECO:0007669"/>
    <property type="project" value="UniProtKB-KW"/>
</dbReference>
<reference evidence="13" key="3">
    <citation type="submission" date="2025-09" db="UniProtKB">
        <authorList>
            <consortium name="Ensembl"/>
        </authorList>
    </citation>
    <scope>IDENTIFICATION</scope>
</reference>
<sequence>MEKLNMEKQKLANNIASAQPGGETCSFICTVCGDGFKQYSSVVSHMAVHGPLESFAFDGSSNGFEVPREYILQENGTLVVNDSTQSHLNLRPASPGVLPSHLPFPVKPVTSNPRPQPCIPDFTPSPSDLTLDKCQQSCYYCEKCGKSFTSVRSLHHHQQYRNTERGYKCTLCCKIFEGGEELKKHLQDHNNESFCCCGFCGKRFLKVDLLITHQKEIPECCVTSLPHLKKNDEKRLEKSYSCKKCKLFFFWMSDFQAHSLYHCQGKELITNFASKIEINDNSKHPESPFKNCISNGTSVEPKNGENGDSKLSLRDSNNKMDKENSFTPYRCGLCGDRFHKLSDLKEHHFTHQTQEEIDQLNEESEKNVKRKLLPKIRRRRNTQNGKLHPCKHCHRVFNHSSSLSRHMRFHKGTMHACVFCGRHFPQRCDMRRHVVTYHKTELEKKPGLKLLYIAPRSGPILISLNGDENPRSQDEKTKNVSAHTEQKTSPEEKPTEINTERSSYNCQECGRVFGLLSVYQRHFRHHKKVPRSKSSAQLDNSSSLEHSQSHLSNEDVCGSVQTSQCDTMVKSQNSVTEKVQTENTEEKCLDHQQRDQSNVSDTLYECTECTETFSCLEIFFQHQASHASEKNG</sequence>
<dbReference type="GeneID" id="103388525"/>
<dbReference type="PANTHER" id="PTHR24384:SF189">
    <property type="entry name" value="C2H2-TYPE DOMAIN-CONTAINING PROTEIN-RELATED"/>
    <property type="match status" value="1"/>
</dbReference>
<feature type="compositionally biased region" description="Basic and acidic residues" evidence="11">
    <location>
        <begin position="302"/>
        <end position="319"/>
    </location>
</feature>
<protein>
    <submittedName>
        <fullName evidence="13">Zinc finger protein 208-like</fullName>
    </submittedName>
</protein>
<keyword evidence="14" id="KW-1185">Reference proteome</keyword>
<dbReference type="FunCoup" id="A0A3P8V214">
    <property type="interactions" value="125"/>
</dbReference>
<reference evidence="13 14" key="1">
    <citation type="journal article" date="2014" name="Nat. Genet.">
        <title>Whole-genome sequence of a flatfish provides insights into ZW sex chromosome evolution and adaptation to a benthic lifestyle.</title>
        <authorList>
            <person name="Chen S."/>
            <person name="Zhang G."/>
            <person name="Shao C."/>
            <person name="Huang Q."/>
            <person name="Liu G."/>
            <person name="Zhang P."/>
            <person name="Song W."/>
            <person name="An N."/>
            <person name="Chalopin D."/>
            <person name="Volff J.N."/>
            <person name="Hong Y."/>
            <person name="Li Q."/>
            <person name="Sha Z."/>
            <person name="Zhou H."/>
            <person name="Xie M."/>
            <person name="Yu Q."/>
            <person name="Liu Y."/>
            <person name="Xiang H."/>
            <person name="Wang N."/>
            <person name="Wu K."/>
            <person name="Yang C."/>
            <person name="Zhou Q."/>
            <person name="Liao X."/>
            <person name="Yang L."/>
            <person name="Hu Q."/>
            <person name="Zhang J."/>
            <person name="Meng L."/>
            <person name="Jin L."/>
            <person name="Tian Y."/>
            <person name="Lian J."/>
            <person name="Yang J."/>
            <person name="Miao G."/>
            <person name="Liu S."/>
            <person name="Liang Z."/>
            <person name="Yan F."/>
            <person name="Li Y."/>
            <person name="Sun B."/>
            <person name="Zhang H."/>
            <person name="Zhang J."/>
            <person name="Zhu Y."/>
            <person name="Du M."/>
            <person name="Zhao Y."/>
            <person name="Schartl M."/>
            <person name="Tang Q."/>
            <person name="Wang J."/>
        </authorList>
    </citation>
    <scope>NUCLEOTIDE SEQUENCE</scope>
</reference>
<dbReference type="InterPro" id="IPR050752">
    <property type="entry name" value="C2H2-ZF_domain"/>
</dbReference>
<feature type="domain" description="C2H2-type" evidence="12">
    <location>
        <begin position="504"/>
        <end position="526"/>
    </location>
</feature>
<dbReference type="RefSeq" id="XP_008321786.1">
    <property type="nucleotide sequence ID" value="XM_008323564.3"/>
</dbReference>
<feature type="region of interest" description="Disordered" evidence="11">
    <location>
        <begin position="526"/>
        <end position="553"/>
    </location>
</feature>
<feature type="domain" description="C2H2-type" evidence="12">
    <location>
        <begin position="167"/>
        <end position="194"/>
    </location>
</feature>
<keyword evidence="9" id="KW-0539">Nucleus</keyword>
<dbReference type="GO" id="GO:0005634">
    <property type="term" value="C:nucleus"/>
    <property type="evidence" value="ECO:0007669"/>
    <property type="project" value="UniProtKB-SubCell"/>
</dbReference>
<dbReference type="Ensembl" id="ENSCSET00000008697.1">
    <property type="protein sequence ID" value="ENSCSEP00000008607.1"/>
    <property type="gene ID" value="ENSCSEG00000005496.1"/>
</dbReference>
<evidence type="ECO:0000256" key="6">
    <source>
        <dbReference type="ARBA" id="ARBA00023015"/>
    </source>
</evidence>
<dbReference type="GO" id="GO:0000978">
    <property type="term" value="F:RNA polymerase II cis-regulatory region sequence-specific DNA binding"/>
    <property type="evidence" value="ECO:0007669"/>
    <property type="project" value="TreeGrafter"/>
</dbReference>
<dbReference type="Proteomes" id="UP000265120">
    <property type="component" value="Chromosome 13"/>
</dbReference>
<feature type="compositionally biased region" description="Basic and acidic residues" evidence="11">
    <location>
        <begin position="468"/>
        <end position="499"/>
    </location>
</feature>
<evidence type="ECO:0000256" key="7">
    <source>
        <dbReference type="ARBA" id="ARBA00023125"/>
    </source>
</evidence>
<feature type="domain" description="C2H2-type" evidence="12">
    <location>
        <begin position="388"/>
        <end position="415"/>
    </location>
</feature>
<dbReference type="AlphaFoldDB" id="A0A3P8V214"/>
<keyword evidence="7" id="KW-0238">DNA-binding</keyword>
<dbReference type="InterPro" id="IPR013087">
    <property type="entry name" value="Znf_C2H2_type"/>
</dbReference>
<feature type="region of interest" description="Disordered" evidence="11">
    <location>
        <begin position="287"/>
        <end position="319"/>
    </location>
</feature>
<dbReference type="Pfam" id="PF00096">
    <property type="entry name" value="zf-C2H2"/>
    <property type="match status" value="2"/>
</dbReference>
<accession>A0A3P8V214</accession>
<name>A0A3P8V214_CYNSE</name>
<feature type="domain" description="C2H2-type" evidence="12">
    <location>
        <begin position="139"/>
        <end position="166"/>
    </location>
</feature>
<dbReference type="InterPro" id="IPR036236">
    <property type="entry name" value="Znf_C2H2_sf"/>
</dbReference>
<evidence type="ECO:0000256" key="1">
    <source>
        <dbReference type="ARBA" id="ARBA00004123"/>
    </source>
</evidence>
<dbReference type="Gene3D" id="3.30.160.60">
    <property type="entry name" value="Classic Zinc Finger"/>
    <property type="match status" value="3"/>
</dbReference>
<evidence type="ECO:0000256" key="4">
    <source>
        <dbReference type="ARBA" id="ARBA00022771"/>
    </source>
</evidence>
<dbReference type="OMA" id="CTETFSC"/>
<dbReference type="RefSeq" id="XP_024917532.1">
    <property type="nucleotide sequence ID" value="XM_025061764.1"/>
</dbReference>
<feature type="domain" description="C2H2-type" evidence="12">
    <location>
        <begin position="27"/>
        <end position="54"/>
    </location>
</feature>
<dbReference type="GeneTree" id="ENSGT00940000166443"/>
<feature type="domain" description="C2H2-type" evidence="12">
    <location>
        <begin position="415"/>
        <end position="443"/>
    </location>
</feature>
<evidence type="ECO:0000256" key="2">
    <source>
        <dbReference type="ARBA" id="ARBA00022723"/>
    </source>
</evidence>
<feature type="compositionally biased region" description="Low complexity" evidence="11">
    <location>
        <begin position="540"/>
        <end position="551"/>
    </location>
</feature>
<feature type="domain" description="C2H2-type" evidence="12">
    <location>
        <begin position="604"/>
        <end position="631"/>
    </location>
</feature>
<evidence type="ECO:0000256" key="9">
    <source>
        <dbReference type="ARBA" id="ARBA00023242"/>
    </source>
</evidence>
<dbReference type="InParanoid" id="A0A3P8V214"/>
<dbReference type="GO" id="GO:0000981">
    <property type="term" value="F:DNA-binding transcription factor activity, RNA polymerase II-specific"/>
    <property type="evidence" value="ECO:0007669"/>
    <property type="project" value="TreeGrafter"/>
</dbReference>
<evidence type="ECO:0000259" key="12">
    <source>
        <dbReference type="PROSITE" id="PS50157"/>
    </source>
</evidence>
<evidence type="ECO:0000256" key="10">
    <source>
        <dbReference type="PROSITE-ProRule" id="PRU00042"/>
    </source>
</evidence>
<evidence type="ECO:0000256" key="3">
    <source>
        <dbReference type="ARBA" id="ARBA00022737"/>
    </source>
</evidence>
<evidence type="ECO:0000313" key="13">
    <source>
        <dbReference type="Ensembl" id="ENSCSEP00000008607.1"/>
    </source>
</evidence>
<evidence type="ECO:0000256" key="11">
    <source>
        <dbReference type="SAM" id="MobiDB-lite"/>
    </source>
</evidence>
<feature type="region of interest" description="Disordered" evidence="11">
    <location>
        <begin position="463"/>
        <end position="500"/>
    </location>
</feature>
<evidence type="ECO:0000256" key="5">
    <source>
        <dbReference type="ARBA" id="ARBA00022833"/>
    </source>
</evidence>
<feature type="domain" description="C2H2-type" evidence="12">
    <location>
        <begin position="329"/>
        <end position="356"/>
    </location>
</feature>
<keyword evidence="8" id="KW-0804">Transcription</keyword>
<reference evidence="13" key="2">
    <citation type="submission" date="2025-08" db="UniProtKB">
        <authorList>
            <consortium name="Ensembl"/>
        </authorList>
    </citation>
    <scope>IDENTIFICATION</scope>
</reference>
<proteinExistence type="predicted"/>
<keyword evidence="2" id="KW-0479">Metal-binding</keyword>
<dbReference type="PROSITE" id="PS00028">
    <property type="entry name" value="ZINC_FINGER_C2H2_1"/>
    <property type="match status" value="8"/>
</dbReference>
<keyword evidence="5" id="KW-0862">Zinc</keyword>
<keyword evidence="3" id="KW-0677">Repeat</keyword>
<organism evidence="13 14">
    <name type="scientific">Cynoglossus semilaevis</name>
    <name type="common">Tongue sole</name>
    <dbReference type="NCBI Taxonomy" id="244447"/>
    <lineage>
        <taxon>Eukaryota</taxon>
        <taxon>Metazoa</taxon>
        <taxon>Chordata</taxon>
        <taxon>Craniata</taxon>
        <taxon>Vertebrata</taxon>
        <taxon>Euteleostomi</taxon>
        <taxon>Actinopterygii</taxon>
        <taxon>Neopterygii</taxon>
        <taxon>Teleostei</taxon>
        <taxon>Neoteleostei</taxon>
        <taxon>Acanthomorphata</taxon>
        <taxon>Carangaria</taxon>
        <taxon>Pleuronectiformes</taxon>
        <taxon>Pleuronectoidei</taxon>
        <taxon>Cynoglossidae</taxon>
        <taxon>Cynoglossinae</taxon>
        <taxon>Cynoglossus</taxon>
    </lineage>
</organism>
<dbReference type="SUPFAM" id="SSF57667">
    <property type="entry name" value="beta-beta-alpha zinc fingers"/>
    <property type="match status" value="5"/>
</dbReference>
<evidence type="ECO:0000256" key="8">
    <source>
        <dbReference type="ARBA" id="ARBA00023163"/>
    </source>
</evidence>
<keyword evidence="4 10" id="KW-0863">Zinc-finger</keyword>
<dbReference type="KEGG" id="csem:103388525"/>